<gene>
    <name evidence="1" type="ORF">HMF7854_02955</name>
</gene>
<sequence length="110" mass="11943">MTHRSRTLWLGAAGTVAVTLLYHLAIGGERVAHDLEARAAAELKANEMPVVHAGIRRSPLRRELVLSGPADDFQRGELVRIMNLIPGVAATSWDPRSVPVEEGRTDAAVR</sequence>
<comment type="caution">
    <text evidence="1">The sequence shown here is derived from an EMBL/GenBank/DDBJ whole genome shotgun (WGS) entry which is preliminary data.</text>
</comment>
<dbReference type="EMBL" id="RWJF01000001">
    <property type="protein sequence ID" value="RST29896.1"/>
    <property type="molecule type" value="Genomic_DNA"/>
</dbReference>
<keyword evidence="2" id="KW-1185">Reference proteome</keyword>
<name>A0A429V7D7_9SPHN</name>
<evidence type="ECO:0000313" key="1">
    <source>
        <dbReference type="EMBL" id="RST29896.1"/>
    </source>
</evidence>
<dbReference type="AlphaFoldDB" id="A0A429V7D7"/>
<proteinExistence type="predicted"/>
<reference evidence="1 2" key="1">
    <citation type="submission" date="2018-12" db="EMBL/GenBank/DDBJ databases">
        <title>Sphingomonas sp. HMF7854 Genome sequencing and assembly.</title>
        <authorList>
            <person name="Cha I."/>
            <person name="Kang H."/>
            <person name="Kim H."/>
            <person name="Kang J."/>
            <person name="Joh K."/>
        </authorList>
    </citation>
    <scope>NUCLEOTIDE SEQUENCE [LARGE SCALE GENOMIC DNA]</scope>
    <source>
        <strain evidence="1 2">HMF7854</strain>
    </source>
</reference>
<dbReference type="OrthoDB" id="7582204at2"/>
<protein>
    <submittedName>
        <fullName evidence="1">Uncharacterized protein</fullName>
    </submittedName>
</protein>
<evidence type="ECO:0000313" key="2">
    <source>
        <dbReference type="Proteomes" id="UP000274661"/>
    </source>
</evidence>
<accession>A0A429V7D7</accession>
<dbReference type="RefSeq" id="WP_126717734.1">
    <property type="nucleotide sequence ID" value="NZ_RWJF01000001.1"/>
</dbReference>
<dbReference type="Proteomes" id="UP000274661">
    <property type="component" value="Unassembled WGS sequence"/>
</dbReference>
<organism evidence="1 2">
    <name type="scientific">Sphingomonas ginkgonis</name>
    <dbReference type="NCBI Taxonomy" id="2315330"/>
    <lineage>
        <taxon>Bacteria</taxon>
        <taxon>Pseudomonadati</taxon>
        <taxon>Pseudomonadota</taxon>
        <taxon>Alphaproteobacteria</taxon>
        <taxon>Sphingomonadales</taxon>
        <taxon>Sphingomonadaceae</taxon>
        <taxon>Sphingomonas</taxon>
    </lineage>
</organism>